<sequence>MSEEATSVPVLDVRDLEVRFDIAGRESAAVDGISFAVAPGEVLAIVGESGSGKSVTSMAILGLLPPNARVSGRIEFNGVDLLSLGAAEIREMRGNHVAMIFQEPMTALDPVYTVGEQIAEALCAHEPMSRGAARERALELLRLVRLPDAERRIDHYPHQLSGGQLQRVVIAMAVSCDPDLLIADEPTTALDVTVQAEILDLLRDLGARLGASVLFITHDMGVVSDIADRVAVMRDGLIVEHAEARALFSDPQEEYTRHLLSSVPHLGRTQCEADDAEPVGDPVLRFDGIDITYPGRWGGADFKAVDDVSLVVGQGEVLGLVGESGSGKSTLGRCAMGLLKASRGRVSVCGEDITDLSPRRLRPLRSEFSMVFQDPASSLNPRETIGEIVSKPLRLHGSADRQGIRRSVSEMLDRVRVPGEWTERYPHELSGGQRQRIGIARALILSPRLLVADEPTSALDVSVQATVLELFRELQADLGFSCLFITHDLGVVEQLAGRVAVLRAGRLVETGSTAAVLHASKEEYTRRLVLSAPVPDPVEQEERRRAFAALAAPT</sequence>
<evidence type="ECO:0000256" key="4">
    <source>
        <dbReference type="ARBA" id="ARBA00022475"/>
    </source>
</evidence>
<evidence type="ECO:0000256" key="5">
    <source>
        <dbReference type="ARBA" id="ARBA00022741"/>
    </source>
</evidence>
<reference evidence="9 10" key="1">
    <citation type="journal article" date="2019" name="Int. J. Syst. Evol. Microbiol.">
        <title>The Global Catalogue of Microorganisms (GCM) 10K type strain sequencing project: providing services to taxonomists for standard genome sequencing and annotation.</title>
        <authorList>
            <consortium name="The Broad Institute Genomics Platform"/>
            <consortium name="The Broad Institute Genome Sequencing Center for Infectious Disease"/>
            <person name="Wu L."/>
            <person name="Ma J."/>
        </authorList>
    </citation>
    <scope>NUCLEOTIDE SEQUENCE [LARGE SCALE GENOMIC DNA]</scope>
    <source>
        <strain evidence="9 10">JCM 15900</strain>
    </source>
</reference>
<dbReference type="RefSeq" id="WP_291798771.1">
    <property type="nucleotide sequence ID" value="NZ_BAAAPZ010000012.1"/>
</dbReference>
<dbReference type="EMBL" id="BAAAPZ010000012">
    <property type="protein sequence ID" value="GAA2102395.1"/>
    <property type="molecule type" value="Genomic_DNA"/>
</dbReference>
<dbReference type="Gene3D" id="3.40.50.300">
    <property type="entry name" value="P-loop containing nucleotide triphosphate hydrolases"/>
    <property type="match status" value="2"/>
</dbReference>
<proteinExistence type="inferred from homology"/>
<dbReference type="CDD" id="cd03257">
    <property type="entry name" value="ABC_NikE_OppD_transporters"/>
    <property type="match status" value="2"/>
</dbReference>
<dbReference type="PANTHER" id="PTHR43297:SF2">
    <property type="entry name" value="DIPEPTIDE TRANSPORT ATP-BINDING PROTEIN DPPD"/>
    <property type="match status" value="1"/>
</dbReference>
<comment type="subcellular location">
    <subcellularLocation>
        <location evidence="1">Cell membrane</location>
        <topology evidence="1">Peripheral membrane protein</topology>
    </subcellularLocation>
</comment>
<keyword evidence="10" id="KW-1185">Reference proteome</keyword>
<protein>
    <submittedName>
        <fullName evidence="9">ABC transporter ATP-binding protein</fullName>
    </submittedName>
</protein>
<dbReference type="GO" id="GO:0005524">
    <property type="term" value="F:ATP binding"/>
    <property type="evidence" value="ECO:0007669"/>
    <property type="project" value="UniProtKB-KW"/>
</dbReference>
<keyword evidence="7" id="KW-0472">Membrane</keyword>
<dbReference type="Pfam" id="PF00005">
    <property type="entry name" value="ABC_tran"/>
    <property type="match status" value="2"/>
</dbReference>
<organism evidence="9 10">
    <name type="scientific">Brevibacterium salitolerans</name>
    <dbReference type="NCBI Taxonomy" id="1403566"/>
    <lineage>
        <taxon>Bacteria</taxon>
        <taxon>Bacillati</taxon>
        <taxon>Actinomycetota</taxon>
        <taxon>Actinomycetes</taxon>
        <taxon>Micrococcales</taxon>
        <taxon>Brevibacteriaceae</taxon>
        <taxon>Brevibacterium</taxon>
    </lineage>
</organism>
<comment type="caution">
    <text evidence="9">The sequence shown here is derived from an EMBL/GenBank/DDBJ whole genome shotgun (WGS) entry which is preliminary data.</text>
</comment>
<dbReference type="InterPro" id="IPR050388">
    <property type="entry name" value="ABC_Ni/Peptide_Import"/>
</dbReference>
<dbReference type="PROSITE" id="PS50893">
    <property type="entry name" value="ABC_TRANSPORTER_2"/>
    <property type="match status" value="2"/>
</dbReference>
<dbReference type="NCBIfam" id="NF008453">
    <property type="entry name" value="PRK11308.1"/>
    <property type="match status" value="2"/>
</dbReference>
<evidence type="ECO:0000313" key="10">
    <source>
        <dbReference type="Proteomes" id="UP001500984"/>
    </source>
</evidence>
<dbReference type="Proteomes" id="UP001500984">
    <property type="component" value="Unassembled WGS sequence"/>
</dbReference>
<evidence type="ECO:0000256" key="6">
    <source>
        <dbReference type="ARBA" id="ARBA00022840"/>
    </source>
</evidence>
<keyword evidence="4" id="KW-1003">Cell membrane</keyword>
<gene>
    <name evidence="9" type="ORF">GCM10009823_25880</name>
</gene>
<dbReference type="PANTHER" id="PTHR43297">
    <property type="entry name" value="OLIGOPEPTIDE TRANSPORT ATP-BINDING PROTEIN APPD"/>
    <property type="match status" value="1"/>
</dbReference>
<dbReference type="InterPro" id="IPR027417">
    <property type="entry name" value="P-loop_NTPase"/>
</dbReference>
<evidence type="ECO:0000256" key="3">
    <source>
        <dbReference type="ARBA" id="ARBA00022448"/>
    </source>
</evidence>
<keyword evidence="6 9" id="KW-0067">ATP-binding</keyword>
<evidence type="ECO:0000259" key="8">
    <source>
        <dbReference type="PROSITE" id="PS50893"/>
    </source>
</evidence>
<accession>A0ABN2X0S5</accession>
<evidence type="ECO:0000256" key="2">
    <source>
        <dbReference type="ARBA" id="ARBA00005417"/>
    </source>
</evidence>
<name>A0ABN2X0S5_9MICO</name>
<dbReference type="Pfam" id="PF08352">
    <property type="entry name" value="oligo_HPY"/>
    <property type="match status" value="2"/>
</dbReference>
<dbReference type="InterPro" id="IPR003439">
    <property type="entry name" value="ABC_transporter-like_ATP-bd"/>
</dbReference>
<dbReference type="SMART" id="SM00382">
    <property type="entry name" value="AAA"/>
    <property type="match status" value="2"/>
</dbReference>
<evidence type="ECO:0000313" key="9">
    <source>
        <dbReference type="EMBL" id="GAA2102395.1"/>
    </source>
</evidence>
<dbReference type="InterPro" id="IPR003593">
    <property type="entry name" value="AAA+_ATPase"/>
</dbReference>
<dbReference type="InterPro" id="IPR017871">
    <property type="entry name" value="ABC_transporter-like_CS"/>
</dbReference>
<keyword evidence="5" id="KW-0547">Nucleotide-binding</keyword>
<dbReference type="PROSITE" id="PS00211">
    <property type="entry name" value="ABC_TRANSPORTER_1"/>
    <property type="match status" value="2"/>
</dbReference>
<evidence type="ECO:0000256" key="7">
    <source>
        <dbReference type="ARBA" id="ARBA00023136"/>
    </source>
</evidence>
<comment type="similarity">
    <text evidence="2">Belongs to the ABC transporter superfamily.</text>
</comment>
<dbReference type="InterPro" id="IPR013563">
    <property type="entry name" value="Oligopep_ABC_C"/>
</dbReference>
<feature type="domain" description="ABC transporter" evidence="8">
    <location>
        <begin position="13"/>
        <end position="260"/>
    </location>
</feature>
<evidence type="ECO:0000256" key="1">
    <source>
        <dbReference type="ARBA" id="ARBA00004202"/>
    </source>
</evidence>
<dbReference type="SUPFAM" id="SSF52540">
    <property type="entry name" value="P-loop containing nucleoside triphosphate hydrolases"/>
    <property type="match status" value="2"/>
</dbReference>
<dbReference type="NCBIfam" id="NF007739">
    <property type="entry name" value="PRK10419.1"/>
    <property type="match status" value="2"/>
</dbReference>
<keyword evidence="3" id="KW-0813">Transport</keyword>
<feature type="domain" description="ABC transporter" evidence="8">
    <location>
        <begin position="284"/>
        <end position="529"/>
    </location>
</feature>